<protein>
    <submittedName>
        <fullName evidence="3">Methionyl-tRNA formyltransferase</fullName>
        <ecNumber evidence="3">2.1.2.9</ecNumber>
    </submittedName>
</protein>
<dbReference type="RefSeq" id="WP_379779477.1">
    <property type="nucleotide sequence ID" value="NZ_JBHSWW010000030.1"/>
</dbReference>
<dbReference type="EC" id="2.1.2.9" evidence="3"/>
<proteinExistence type="predicted"/>
<evidence type="ECO:0000313" key="4">
    <source>
        <dbReference type="Proteomes" id="UP001596442"/>
    </source>
</evidence>
<dbReference type="PANTHER" id="PTHR11138">
    <property type="entry name" value="METHIONYL-TRNA FORMYLTRANSFERASE"/>
    <property type="match status" value="1"/>
</dbReference>
<accession>A0ABD5S7Z3</accession>
<sequence>MRVVFITHNELGQACLEELNSLGANIQAVYTRSEQEELADQTDLSEFTTSNEIPLHGVESVNTNSVKSQIMDYEPDLLFVVGWSRLVDSEVIEIPSVAALGMHPAPLPRGRGRAPLAWSIIKGLDETALSLFHLVEEADAGDIVGQEPLPIHIEDDASSLYQKMIKAGRTLMREHYPEFSKGIVQSTSQDHSRATWWPKREPHHGLIDWNQRPDVVYDWIRGQSRPYPGAFSYLQDQKITVWGANPPEGDTTFGCPGEIMYQDEDRLGVEAWESTIELTEVQVEGDDPISAGSLVSNYDFSIGDTFINARDFLLENK</sequence>
<evidence type="ECO:0000259" key="1">
    <source>
        <dbReference type="Pfam" id="PF00551"/>
    </source>
</evidence>
<dbReference type="InterPro" id="IPR002376">
    <property type="entry name" value="Formyl_transf_N"/>
</dbReference>
<dbReference type="GO" id="GO:0004479">
    <property type="term" value="F:methionyl-tRNA formyltransferase activity"/>
    <property type="evidence" value="ECO:0007669"/>
    <property type="project" value="UniProtKB-EC"/>
</dbReference>
<feature type="domain" description="Formyl transferase N-terminal" evidence="1">
    <location>
        <begin position="1"/>
        <end position="172"/>
    </location>
</feature>
<dbReference type="InterPro" id="IPR005793">
    <property type="entry name" value="Formyl_trans_C"/>
</dbReference>
<dbReference type="InterPro" id="IPR036477">
    <property type="entry name" value="Formyl_transf_N_sf"/>
</dbReference>
<dbReference type="EMBL" id="JBHSWW010000030">
    <property type="protein sequence ID" value="MFC6752617.1"/>
    <property type="molecule type" value="Genomic_DNA"/>
</dbReference>
<dbReference type="Pfam" id="PF00551">
    <property type="entry name" value="Formyl_trans_N"/>
    <property type="match status" value="1"/>
</dbReference>
<evidence type="ECO:0000259" key="2">
    <source>
        <dbReference type="Pfam" id="PF02911"/>
    </source>
</evidence>
<dbReference type="Pfam" id="PF02911">
    <property type="entry name" value="Formyl_trans_C"/>
    <property type="match status" value="1"/>
</dbReference>
<gene>
    <name evidence="3" type="ORF">ACFQEU_03920</name>
</gene>
<feature type="domain" description="Formyl transferase C-terminal" evidence="2">
    <location>
        <begin position="202"/>
        <end position="295"/>
    </location>
</feature>
<evidence type="ECO:0000313" key="3">
    <source>
        <dbReference type="EMBL" id="MFC6752617.1"/>
    </source>
</evidence>
<dbReference type="InterPro" id="IPR011034">
    <property type="entry name" value="Formyl_transferase-like_C_sf"/>
</dbReference>
<name>A0ABD5S7Z3_9EURY</name>
<dbReference type="Proteomes" id="UP001596442">
    <property type="component" value="Unassembled WGS sequence"/>
</dbReference>
<dbReference type="SUPFAM" id="SSF50486">
    <property type="entry name" value="FMT C-terminal domain-like"/>
    <property type="match status" value="1"/>
</dbReference>
<dbReference type="Gene3D" id="3.40.50.12230">
    <property type="match status" value="1"/>
</dbReference>
<keyword evidence="4" id="KW-1185">Reference proteome</keyword>
<dbReference type="AlphaFoldDB" id="A0ABD5S7Z3"/>
<reference evidence="3 4" key="1">
    <citation type="journal article" date="2019" name="Int. J. Syst. Evol. Microbiol.">
        <title>The Global Catalogue of Microorganisms (GCM) 10K type strain sequencing project: providing services to taxonomists for standard genome sequencing and annotation.</title>
        <authorList>
            <consortium name="The Broad Institute Genomics Platform"/>
            <consortium name="The Broad Institute Genome Sequencing Center for Infectious Disease"/>
            <person name="Wu L."/>
            <person name="Ma J."/>
        </authorList>
    </citation>
    <scope>NUCLEOTIDE SEQUENCE [LARGE SCALE GENOMIC DNA]</scope>
    <source>
        <strain evidence="3 4">CGMCC 1.3239</strain>
    </source>
</reference>
<organism evidence="3 4">
    <name type="scientific">Halorubrum tibetense</name>
    <dbReference type="NCBI Taxonomy" id="175631"/>
    <lineage>
        <taxon>Archaea</taxon>
        <taxon>Methanobacteriati</taxon>
        <taxon>Methanobacteriota</taxon>
        <taxon>Stenosarchaea group</taxon>
        <taxon>Halobacteria</taxon>
        <taxon>Halobacteriales</taxon>
        <taxon>Haloferacaceae</taxon>
        <taxon>Halorubrum</taxon>
    </lineage>
</organism>
<dbReference type="PANTHER" id="PTHR11138:SF5">
    <property type="entry name" value="METHIONYL-TRNA FORMYLTRANSFERASE, MITOCHONDRIAL"/>
    <property type="match status" value="1"/>
</dbReference>
<keyword evidence="3" id="KW-0808">Transferase</keyword>
<comment type="caution">
    <text evidence="3">The sequence shown here is derived from an EMBL/GenBank/DDBJ whole genome shotgun (WGS) entry which is preliminary data.</text>
</comment>
<dbReference type="SUPFAM" id="SSF53328">
    <property type="entry name" value="Formyltransferase"/>
    <property type="match status" value="1"/>
</dbReference>